<accession>A0AAV4MDH1</accession>
<feature type="compositionally biased region" description="Polar residues" evidence="1">
    <location>
        <begin position="112"/>
        <end position="122"/>
    </location>
</feature>
<name>A0AAV4MDH1_CAEEX</name>
<sequence>MRIGMSTLFLAHGRRTTPAHHPSSPNSEMNEMLKKRKEEKTVKKKNVGCYKSHANFHLTVLSSTPVIAGTTPIAVWYFFNTAGTPKTHLWKFGIRIPKYISGSHHEFLSQSNGGIVPLNSTRSPPPPPHGSMMRIE</sequence>
<dbReference type="Proteomes" id="UP001054945">
    <property type="component" value="Unassembled WGS sequence"/>
</dbReference>
<dbReference type="EMBL" id="BPLR01002078">
    <property type="protein sequence ID" value="GIX69732.1"/>
    <property type="molecule type" value="Genomic_DNA"/>
</dbReference>
<comment type="caution">
    <text evidence="2">The sequence shown here is derived from an EMBL/GenBank/DDBJ whole genome shotgun (WGS) entry which is preliminary data.</text>
</comment>
<dbReference type="AlphaFoldDB" id="A0AAV4MDH1"/>
<feature type="region of interest" description="Disordered" evidence="1">
    <location>
        <begin position="112"/>
        <end position="136"/>
    </location>
</feature>
<evidence type="ECO:0000313" key="3">
    <source>
        <dbReference type="Proteomes" id="UP001054945"/>
    </source>
</evidence>
<proteinExistence type="predicted"/>
<evidence type="ECO:0000256" key="1">
    <source>
        <dbReference type="SAM" id="MobiDB-lite"/>
    </source>
</evidence>
<keyword evidence="3" id="KW-1185">Reference proteome</keyword>
<evidence type="ECO:0000313" key="2">
    <source>
        <dbReference type="EMBL" id="GIX69732.1"/>
    </source>
</evidence>
<reference evidence="2 3" key="1">
    <citation type="submission" date="2021-06" db="EMBL/GenBank/DDBJ databases">
        <title>Caerostris extrusa draft genome.</title>
        <authorList>
            <person name="Kono N."/>
            <person name="Arakawa K."/>
        </authorList>
    </citation>
    <scope>NUCLEOTIDE SEQUENCE [LARGE SCALE GENOMIC DNA]</scope>
</reference>
<organism evidence="2 3">
    <name type="scientific">Caerostris extrusa</name>
    <name type="common">Bark spider</name>
    <name type="synonym">Caerostris bankana</name>
    <dbReference type="NCBI Taxonomy" id="172846"/>
    <lineage>
        <taxon>Eukaryota</taxon>
        <taxon>Metazoa</taxon>
        <taxon>Ecdysozoa</taxon>
        <taxon>Arthropoda</taxon>
        <taxon>Chelicerata</taxon>
        <taxon>Arachnida</taxon>
        <taxon>Araneae</taxon>
        <taxon>Araneomorphae</taxon>
        <taxon>Entelegynae</taxon>
        <taxon>Araneoidea</taxon>
        <taxon>Araneidae</taxon>
        <taxon>Caerostris</taxon>
    </lineage>
</organism>
<protein>
    <submittedName>
        <fullName evidence="2">Uncharacterized protein</fullName>
    </submittedName>
</protein>
<gene>
    <name evidence="2" type="ORF">CEXT_804931</name>
</gene>